<evidence type="ECO:0000313" key="2">
    <source>
        <dbReference type="EMBL" id="OGN15792.1"/>
    </source>
</evidence>
<gene>
    <name evidence="2" type="ORF">A3C81_01780</name>
</gene>
<dbReference type="AlphaFoldDB" id="A0A1F8FRY6"/>
<protein>
    <recommendedName>
        <fullName evidence="4">POTRA domain-containing protein</fullName>
    </recommendedName>
</protein>
<accession>A0A1F8FRY6</accession>
<keyword evidence="1" id="KW-1133">Transmembrane helix</keyword>
<dbReference type="Proteomes" id="UP000177796">
    <property type="component" value="Unassembled WGS sequence"/>
</dbReference>
<proteinExistence type="predicted"/>
<reference evidence="2 3" key="1">
    <citation type="journal article" date="2016" name="Nat. Commun.">
        <title>Thousands of microbial genomes shed light on interconnected biogeochemical processes in an aquifer system.</title>
        <authorList>
            <person name="Anantharaman K."/>
            <person name="Brown C.T."/>
            <person name="Hug L.A."/>
            <person name="Sharon I."/>
            <person name="Castelle C.J."/>
            <person name="Probst A.J."/>
            <person name="Thomas B.C."/>
            <person name="Singh A."/>
            <person name="Wilkins M.J."/>
            <person name="Karaoz U."/>
            <person name="Brodie E.L."/>
            <person name="Williams K.H."/>
            <person name="Hubbard S.S."/>
            <person name="Banfield J.F."/>
        </authorList>
    </citation>
    <scope>NUCLEOTIDE SEQUENCE [LARGE SCALE GENOMIC DNA]</scope>
</reference>
<evidence type="ECO:0000256" key="1">
    <source>
        <dbReference type="SAM" id="Phobius"/>
    </source>
</evidence>
<name>A0A1F8FRY6_9BACT</name>
<comment type="caution">
    <text evidence="2">The sequence shown here is derived from an EMBL/GenBank/DDBJ whole genome shotgun (WGS) entry which is preliminary data.</text>
</comment>
<sequence length="267" mass="30486">MRAVNVQNLNRHILPKKHSWVRRLRLIWHLALTAAITAGIFYFLFFADALAVKTVAIDGVSDGLRVAISSVIHSTIENKPWHLAIRKNILFFPANRVQTELIERFPQLKTLSIEKKYPHELAVNGQERQPLGIWCFAADNSCRYFDEDKVFWGDPPKSSGFLLTTIDDQRADIQTETVETVLFTAIRKMLKTISTAGVVSRGITIPAESVNEFFVDTDKDFYIVFNLDTDIAGQIGVLKIFLDQKFKDPNFHPSRIDLSIDGRVYYK</sequence>
<evidence type="ECO:0000313" key="3">
    <source>
        <dbReference type="Proteomes" id="UP000177796"/>
    </source>
</evidence>
<keyword evidence="1" id="KW-0812">Transmembrane</keyword>
<organism evidence="2 3">
    <name type="scientific">Candidatus Yanofskybacteria bacterium RIFCSPHIGHO2_02_FULL_46_19</name>
    <dbReference type="NCBI Taxonomy" id="1802684"/>
    <lineage>
        <taxon>Bacteria</taxon>
        <taxon>Candidatus Yanofskyibacteriota</taxon>
    </lineage>
</organism>
<dbReference type="EMBL" id="MGJY01000026">
    <property type="protein sequence ID" value="OGN15792.1"/>
    <property type="molecule type" value="Genomic_DNA"/>
</dbReference>
<evidence type="ECO:0008006" key="4">
    <source>
        <dbReference type="Google" id="ProtNLM"/>
    </source>
</evidence>
<feature type="transmembrane region" description="Helical" evidence="1">
    <location>
        <begin position="26"/>
        <end position="47"/>
    </location>
</feature>
<keyword evidence="1" id="KW-0472">Membrane</keyword>